<dbReference type="SUPFAM" id="SSF52833">
    <property type="entry name" value="Thioredoxin-like"/>
    <property type="match status" value="1"/>
</dbReference>
<dbReference type="Proteomes" id="UP000030747">
    <property type="component" value="Unassembled WGS sequence"/>
</dbReference>
<sequence length="97" mass="11080">MDKHLEILAKVHVETRFFKLNAEKAPFFSAKLRVWQLPTLALFRSGVSVHSIIGFAELANKDNFKTKTLERLLKKYGVCEDPLRQISSGSEDSDEDK</sequence>
<reference evidence="1" key="1">
    <citation type="submission" date="2013-10" db="EMBL/GenBank/DDBJ databases">
        <title>Genomic analysis of the causative agents of coccidiosis in chickens.</title>
        <authorList>
            <person name="Reid A.J."/>
            <person name="Blake D."/>
            <person name="Billington K."/>
            <person name="Browne H."/>
            <person name="Dunn M."/>
            <person name="Hung S."/>
            <person name="Kawahara F."/>
            <person name="Miranda-Saavedra D."/>
            <person name="Mourier T."/>
            <person name="Nagra H."/>
            <person name="Otto T.D."/>
            <person name="Rawlings N."/>
            <person name="Sanchez A."/>
            <person name="Sanders M."/>
            <person name="Subramaniam C."/>
            <person name="Tay Y."/>
            <person name="Dear P."/>
            <person name="Doerig C."/>
            <person name="Gruber A."/>
            <person name="Parkinson J."/>
            <person name="Shirley M."/>
            <person name="Wan K.L."/>
            <person name="Berriman M."/>
            <person name="Tomley F."/>
            <person name="Pain A."/>
        </authorList>
    </citation>
    <scope>NUCLEOTIDE SEQUENCE [LARGE SCALE GENOMIC DNA]</scope>
    <source>
        <strain evidence="1">Houghton</strain>
    </source>
</reference>
<name>U6KK77_EIMTE</name>
<evidence type="ECO:0008006" key="3">
    <source>
        <dbReference type="Google" id="ProtNLM"/>
    </source>
</evidence>
<dbReference type="PANTHER" id="PTHR21148">
    <property type="entry name" value="THIOREDOXIN DOMAIN-CONTAINING PROTEIN 9"/>
    <property type="match status" value="1"/>
</dbReference>
<dbReference type="RefSeq" id="XP_013229253.1">
    <property type="nucleotide sequence ID" value="XM_013373799.1"/>
</dbReference>
<protein>
    <recommendedName>
        <fullName evidence="3">Thioredoxin domain-containing protein</fullName>
    </recommendedName>
</protein>
<evidence type="ECO:0000313" key="2">
    <source>
        <dbReference type="Proteomes" id="UP000030747"/>
    </source>
</evidence>
<dbReference type="EMBL" id="HG673869">
    <property type="protein sequence ID" value="CDJ38415.1"/>
    <property type="molecule type" value="Genomic_DNA"/>
</dbReference>
<accession>U6KK77</accession>
<dbReference type="AlphaFoldDB" id="U6KK77"/>
<gene>
    <name evidence="1" type="ORF">ETH_00040500</name>
</gene>
<proteinExistence type="predicted"/>
<dbReference type="OMA" id="LECTSKC"/>
<evidence type="ECO:0000313" key="1">
    <source>
        <dbReference type="EMBL" id="CDJ38415.1"/>
    </source>
</evidence>
<dbReference type="Gene3D" id="3.40.30.10">
    <property type="entry name" value="Glutaredoxin"/>
    <property type="match status" value="1"/>
</dbReference>
<organism evidence="1 2">
    <name type="scientific">Eimeria tenella</name>
    <name type="common">Coccidian parasite</name>
    <dbReference type="NCBI Taxonomy" id="5802"/>
    <lineage>
        <taxon>Eukaryota</taxon>
        <taxon>Sar</taxon>
        <taxon>Alveolata</taxon>
        <taxon>Apicomplexa</taxon>
        <taxon>Conoidasida</taxon>
        <taxon>Coccidia</taxon>
        <taxon>Eucoccidiorida</taxon>
        <taxon>Eimeriorina</taxon>
        <taxon>Eimeriidae</taxon>
        <taxon>Eimeria</taxon>
    </lineage>
</organism>
<dbReference type="VEuPathDB" id="ToxoDB:ETH_00040500"/>
<reference evidence="1" key="2">
    <citation type="submission" date="2013-10" db="EMBL/GenBank/DDBJ databases">
        <authorList>
            <person name="Aslett M."/>
        </authorList>
    </citation>
    <scope>NUCLEOTIDE SEQUENCE [LARGE SCALE GENOMIC DNA]</scope>
    <source>
        <strain evidence="1">Houghton</strain>
    </source>
</reference>
<dbReference type="GeneID" id="25257140"/>
<dbReference type="OrthoDB" id="10257948at2759"/>
<dbReference type="InterPro" id="IPR036249">
    <property type="entry name" value="Thioredoxin-like_sf"/>
</dbReference>
<keyword evidence="2" id="KW-1185">Reference proteome</keyword>
<dbReference type="VEuPathDB" id="ToxoDB:ETH2_1356500"/>